<evidence type="ECO:0000259" key="2">
    <source>
        <dbReference type="Pfam" id="PF08646"/>
    </source>
</evidence>
<feature type="compositionally biased region" description="Basic and acidic residues" evidence="1">
    <location>
        <begin position="435"/>
        <end position="454"/>
    </location>
</feature>
<feature type="compositionally biased region" description="Polar residues" evidence="1">
    <location>
        <begin position="342"/>
        <end position="351"/>
    </location>
</feature>
<dbReference type="Gene3D" id="2.40.50.140">
    <property type="entry name" value="Nucleic acid-binding proteins"/>
    <property type="match status" value="1"/>
</dbReference>
<reference evidence="3 4" key="1">
    <citation type="submission" date="2024-04" db="EMBL/GenBank/DDBJ databases">
        <title>The reference genome of an endangered Asteraceae, Deinandra increscens subsp. villosa, native to the Central Coast of California.</title>
        <authorList>
            <person name="Guilliams M."/>
            <person name="Hasenstab-Lehman K."/>
            <person name="Meyer R."/>
            <person name="Mcevoy S."/>
        </authorList>
    </citation>
    <scope>NUCLEOTIDE SEQUENCE [LARGE SCALE GENOMIC DNA]</scope>
    <source>
        <tissue evidence="3">Leaf</tissue>
    </source>
</reference>
<proteinExistence type="predicted"/>
<evidence type="ECO:0000256" key="1">
    <source>
        <dbReference type="SAM" id="MobiDB-lite"/>
    </source>
</evidence>
<feature type="region of interest" description="Disordered" evidence="1">
    <location>
        <begin position="1"/>
        <end position="31"/>
    </location>
</feature>
<keyword evidence="4" id="KW-1185">Reference proteome</keyword>
<dbReference type="SUPFAM" id="SSF50249">
    <property type="entry name" value="Nucleic acid-binding proteins"/>
    <property type="match status" value="1"/>
</dbReference>
<dbReference type="InterPro" id="IPR012340">
    <property type="entry name" value="NA-bd_OB-fold"/>
</dbReference>
<dbReference type="InterPro" id="IPR013955">
    <property type="entry name" value="Rep_factor-A_C"/>
</dbReference>
<comment type="caution">
    <text evidence="3">The sequence shown here is derived from an EMBL/GenBank/DDBJ whole genome shotgun (WGS) entry which is preliminary data.</text>
</comment>
<evidence type="ECO:0000313" key="3">
    <source>
        <dbReference type="EMBL" id="KAK9047978.1"/>
    </source>
</evidence>
<dbReference type="PANTHER" id="PTHR47165">
    <property type="entry name" value="OS03G0429900 PROTEIN"/>
    <property type="match status" value="1"/>
</dbReference>
<feature type="domain" description="Replication factor A C-terminal" evidence="2">
    <location>
        <begin position="187"/>
        <end position="280"/>
    </location>
</feature>
<evidence type="ECO:0000313" key="4">
    <source>
        <dbReference type="Proteomes" id="UP001408789"/>
    </source>
</evidence>
<dbReference type="Proteomes" id="UP001408789">
    <property type="component" value="Unassembled WGS sequence"/>
</dbReference>
<dbReference type="PANTHER" id="PTHR47165:SF4">
    <property type="entry name" value="OS03G0429900 PROTEIN"/>
    <property type="match status" value="1"/>
</dbReference>
<name>A0AAP0C6Y4_9ASTR</name>
<organism evidence="3 4">
    <name type="scientific">Deinandra increscens subsp. villosa</name>
    <dbReference type="NCBI Taxonomy" id="3103831"/>
    <lineage>
        <taxon>Eukaryota</taxon>
        <taxon>Viridiplantae</taxon>
        <taxon>Streptophyta</taxon>
        <taxon>Embryophyta</taxon>
        <taxon>Tracheophyta</taxon>
        <taxon>Spermatophyta</taxon>
        <taxon>Magnoliopsida</taxon>
        <taxon>eudicotyledons</taxon>
        <taxon>Gunneridae</taxon>
        <taxon>Pentapetalae</taxon>
        <taxon>asterids</taxon>
        <taxon>campanulids</taxon>
        <taxon>Asterales</taxon>
        <taxon>Asteraceae</taxon>
        <taxon>Asteroideae</taxon>
        <taxon>Heliantheae alliance</taxon>
        <taxon>Madieae</taxon>
        <taxon>Madiinae</taxon>
        <taxon>Deinandra</taxon>
    </lineage>
</organism>
<feature type="compositionally biased region" description="Polar residues" evidence="1">
    <location>
        <begin position="19"/>
        <end position="28"/>
    </location>
</feature>
<protein>
    <recommendedName>
        <fullName evidence="2">Replication factor A C-terminal domain-containing protein</fullName>
    </recommendedName>
</protein>
<accession>A0AAP0C6Y4</accession>
<dbReference type="Pfam" id="PF08646">
    <property type="entry name" value="Rep_fac-A_C"/>
    <property type="match status" value="1"/>
</dbReference>
<sequence>AQHGGRDNDTAGTGILTPGASQGESDSQMGDVPAPLVEEAILDSQITLMNCYIFDDYVCQHAPTLLRVANHTASIKIDAVTTITAVTDGVDIPRSFYRFIPYPQLSARMEKVDVLTGDMQLESTATTRVEIDPDMEIAAEIASSFQPPAPGAEPRITYTLPISDRERMTLAALYQESIKTLYDGKYRCEATITEIAAGRSWFFVRCMPCKRTILAQQGGYKCPRHGIASLKYRYAVNCTIEDAAGSKAYITVFDEGMNALLGVKCYDMITKHNYSDAAKTPDPVYAIRGMRMVFLLQKGEIANDDILSFVVNKVFHPGNEIEASTSITAPETLARLAAAPDSGNQVANTLPHSPDKEETDALPLSHTPVNIVAQPDAATGVVVEQQHNKSLAPVTPVKQPGTAHARAMHANTSGTAALPTATSAQTNTVAAKKTRQAEKNDHAALKKVKIEPPK</sequence>
<feature type="non-terminal residue" evidence="3">
    <location>
        <position position="1"/>
    </location>
</feature>
<gene>
    <name evidence="3" type="ORF">SSX86_033060</name>
</gene>
<feature type="region of interest" description="Disordered" evidence="1">
    <location>
        <begin position="340"/>
        <end position="362"/>
    </location>
</feature>
<dbReference type="AlphaFoldDB" id="A0AAP0C6Y4"/>
<dbReference type="EMBL" id="JBCNJP010018258">
    <property type="protein sequence ID" value="KAK9047978.1"/>
    <property type="molecule type" value="Genomic_DNA"/>
</dbReference>
<feature type="region of interest" description="Disordered" evidence="1">
    <location>
        <begin position="425"/>
        <end position="454"/>
    </location>
</feature>